<dbReference type="InterPro" id="IPR006963">
    <property type="entry name" value="Mopterin_OxRdtase_4Fe-4S_dom"/>
</dbReference>
<keyword evidence="10" id="KW-0874">Quinone</keyword>
<dbReference type="EC" id="7.1.1.-" evidence="10"/>
<evidence type="ECO:0000256" key="7">
    <source>
        <dbReference type="ARBA" id="ARBA00023014"/>
    </source>
</evidence>
<reference evidence="14 15" key="1">
    <citation type="submission" date="2013-08" db="EMBL/GenBank/DDBJ databases">
        <title>The genome sequence of Skermanella stibiiresistens.</title>
        <authorList>
            <person name="Zhu W."/>
            <person name="Wang G."/>
        </authorList>
    </citation>
    <scope>NUCLEOTIDE SEQUENCE [LARGE SCALE GENOMIC DNA]</scope>
    <source>
        <strain evidence="14 15">SB22</strain>
    </source>
</reference>
<proteinExistence type="inferred from homology"/>
<dbReference type="Pfam" id="PF10588">
    <property type="entry name" value="NADH-G_4Fe-4S_3"/>
    <property type="match status" value="1"/>
</dbReference>
<gene>
    <name evidence="14" type="ORF">N825_19645</name>
</gene>
<dbReference type="Gene3D" id="3.10.20.740">
    <property type="match status" value="1"/>
</dbReference>
<comment type="cofactor">
    <cofactor evidence="10">
        <name>[2Fe-2S] cluster</name>
        <dbReference type="ChEBI" id="CHEBI:190135"/>
    </cofactor>
    <text evidence="10">Binds 1 [2Fe-2S] cluster per subunit.</text>
</comment>
<dbReference type="EMBL" id="AVFL01000002">
    <property type="protein sequence ID" value="EWY42118.1"/>
    <property type="molecule type" value="Genomic_DNA"/>
</dbReference>
<accession>W9HE23</accession>
<dbReference type="Gene3D" id="3.30.70.20">
    <property type="match status" value="1"/>
</dbReference>
<evidence type="ECO:0000313" key="14">
    <source>
        <dbReference type="EMBL" id="EWY42118.1"/>
    </source>
</evidence>
<dbReference type="STRING" id="1385369.N825_19645"/>
<dbReference type="OrthoDB" id="9803192at2"/>
<dbReference type="SUPFAM" id="SSF54292">
    <property type="entry name" value="2Fe-2S ferredoxin-like"/>
    <property type="match status" value="1"/>
</dbReference>
<dbReference type="Gene3D" id="3.30.200.210">
    <property type="match status" value="1"/>
</dbReference>
<dbReference type="SMART" id="SM00929">
    <property type="entry name" value="NADH-G_4Fe-4S_3"/>
    <property type="match status" value="1"/>
</dbReference>
<dbReference type="GO" id="GO:0042773">
    <property type="term" value="P:ATP synthesis coupled electron transport"/>
    <property type="evidence" value="ECO:0007669"/>
    <property type="project" value="InterPro"/>
</dbReference>
<dbReference type="Pfam" id="PF22117">
    <property type="entry name" value="Fer4_Nqo3"/>
    <property type="match status" value="1"/>
</dbReference>
<dbReference type="GO" id="GO:0008137">
    <property type="term" value="F:NADH dehydrogenase (ubiquinone) activity"/>
    <property type="evidence" value="ECO:0007669"/>
    <property type="project" value="UniProtKB-UniRule"/>
</dbReference>
<comment type="catalytic activity">
    <reaction evidence="9 10">
        <text>a quinone + NADH + 5 H(+)(in) = a quinol + NAD(+) + 4 H(+)(out)</text>
        <dbReference type="Rhea" id="RHEA:57888"/>
        <dbReference type="ChEBI" id="CHEBI:15378"/>
        <dbReference type="ChEBI" id="CHEBI:24646"/>
        <dbReference type="ChEBI" id="CHEBI:57540"/>
        <dbReference type="ChEBI" id="CHEBI:57945"/>
        <dbReference type="ChEBI" id="CHEBI:132124"/>
    </reaction>
</comment>
<dbReference type="InterPro" id="IPR000283">
    <property type="entry name" value="NADH_UbQ_OxRdtase_75kDa_su_CS"/>
</dbReference>
<evidence type="ECO:0000313" key="15">
    <source>
        <dbReference type="Proteomes" id="UP000019486"/>
    </source>
</evidence>
<dbReference type="FunFam" id="3.10.20.740:FF:000001">
    <property type="entry name" value="NADH-quinone oxidoreductase subunit G"/>
    <property type="match status" value="1"/>
</dbReference>
<dbReference type="PATRIC" id="fig|1385369.3.peg.850"/>
<dbReference type="GO" id="GO:0048038">
    <property type="term" value="F:quinone binding"/>
    <property type="evidence" value="ECO:0007669"/>
    <property type="project" value="UniProtKB-UniRule"/>
</dbReference>
<dbReference type="InterPro" id="IPR010228">
    <property type="entry name" value="NADH_UbQ_OxRdtase_Gsu"/>
</dbReference>
<dbReference type="CDD" id="cd00207">
    <property type="entry name" value="fer2"/>
    <property type="match status" value="1"/>
</dbReference>
<evidence type="ECO:0000256" key="6">
    <source>
        <dbReference type="ARBA" id="ARBA00023004"/>
    </source>
</evidence>
<dbReference type="FunFam" id="3.30.70.20:FF:000002">
    <property type="entry name" value="NADH-ubiquinone oxidoreductase 75 kDa subunit"/>
    <property type="match status" value="1"/>
</dbReference>
<dbReference type="Pfam" id="PF09326">
    <property type="entry name" value="NADH_dhqG_C"/>
    <property type="match status" value="1"/>
</dbReference>
<feature type="domain" description="2Fe-2S ferredoxin-type" evidence="11">
    <location>
        <begin position="2"/>
        <end position="78"/>
    </location>
</feature>
<evidence type="ECO:0000259" key="13">
    <source>
        <dbReference type="PROSITE" id="PS51839"/>
    </source>
</evidence>
<dbReference type="GO" id="GO:0051537">
    <property type="term" value="F:2 iron, 2 sulfur cluster binding"/>
    <property type="evidence" value="ECO:0007669"/>
    <property type="project" value="UniProtKB-UniRule"/>
</dbReference>
<dbReference type="InterPro" id="IPR054351">
    <property type="entry name" value="NADH_UbQ_OxRdtase_ferredoxin"/>
</dbReference>
<evidence type="ECO:0000259" key="11">
    <source>
        <dbReference type="PROSITE" id="PS51085"/>
    </source>
</evidence>
<dbReference type="InterPro" id="IPR006656">
    <property type="entry name" value="Mopterin_OxRdtase"/>
</dbReference>
<name>W9HE23_9PROT</name>
<dbReference type="PROSITE" id="PS51669">
    <property type="entry name" value="4FE4S_MOW_BIS_MGD"/>
    <property type="match status" value="1"/>
</dbReference>
<keyword evidence="3 10" id="KW-0004">4Fe-4S</keyword>
<evidence type="ECO:0000256" key="1">
    <source>
        <dbReference type="ARBA" id="ARBA00001966"/>
    </source>
</evidence>
<dbReference type="PROSITE" id="PS51085">
    <property type="entry name" value="2FE2S_FER_2"/>
    <property type="match status" value="1"/>
</dbReference>
<dbReference type="InterPro" id="IPR050123">
    <property type="entry name" value="Prok_molybdopt-oxidoreductase"/>
</dbReference>
<evidence type="ECO:0000259" key="12">
    <source>
        <dbReference type="PROSITE" id="PS51669"/>
    </source>
</evidence>
<keyword evidence="10" id="KW-0001">2Fe-2S</keyword>
<dbReference type="SUPFAM" id="SSF54862">
    <property type="entry name" value="4Fe-4S ferredoxins"/>
    <property type="match status" value="1"/>
</dbReference>
<dbReference type="AlphaFoldDB" id="W9HE23"/>
<dbReference type="SUPFAM" id="SSF53706">
    <property type="entry name" value="Formate dehydrogenase/DMSO reductase, domains 1-3"/>
    <property type="match status" value="1"/>
</dbReference>
<dbReference type="PANTHER" id="PTHR43105:SF13">
    <property type="entry name" value="NADH-UBIQUINONE OXIDOREDUCTASE 75 KDA SUBUNIT, MITOCHONDRIAL"/>
    <property type="match status" value="1"/>
</dbReference>
<keyword evidence="7 10" id="KW-0411">Iron-sulfur</keyword>
<protein>
    <recommendedName>
        <fullName evidence="10">NADH-quinone oxidoreductase</fullName>
        <ecNumber evidence="10">7.1.1.-</ecNumber>
    </recommendedName>
</protein>
<evidence type="ECO:0000256" key="9">
    <source>
        <dbReference type="ARBA" id="ARBA00047712"/>
    </source>
</evidence>
<dbReference type="FunFam" id="3.30.200.210:FF:000002">
    <property type="entry name" value="NADH-ubiquinone oxidoreductase 75 kDa subunit"/>
    <property type="match status" value="1"/>
</dbReference>
<dbReference type="PROSITE" id="PS00641">
    <property type="entry name" value="COMPLEX1_75K_1"/>
    <property type="match status" value="1"/>
</dbReference>
<keyword evidence="4 10" id="KW-0479">Metal-binding</keyword>
<dbReference type="NCBIfam" id="TIGR01973">
    <property type="entry name" value="NuoG"/>
    <property type="match status" value="1"/>
</dbReference>
<dbReference type="Pfam" id="PF00384">
    <property type="entry name" value="Molybdopterin"/>
    <property type="match status" value="1"/>
</dbReference>
<evidence type="ECO:0000256" key="8">
    <source>
        <dbReference type="ARBA" id="ARBA00023027"/>
    </source>
</evidence>
<dbReference type="PANTHER" id="PTHR43105">
    <property type="entry name" value="RESPIRATORY NITRATE REDUCTASE"/>
    <property type="match status" value="1"/>
</dbReference>
<dbReference type="Pfam" id="PF13510">
    <property type="entry name" value="Fer2_4"/>
    <property type="match status" value="1"/>
</dbReference>
<dbReference type="GO" id="GO:0016020">
    <property type="term" value="C:membrane"/>
    <property type="evidence" value="ECO:0007669"/>
    <property type="project" value="InterPro"/>
</dbReference>
<keyword evidence="6 10" id="KW-0408">Iron</keyword>
<comment type="cofactor">
    <cofactor evidence="1 10">
        <name>[4Fe-4S] cluster</name>
        <dbReference type="ChEBI" id="CHEBI:49883"/>
    </cofactor>
</comment>
<evidence type="ECO:0000256" key="10">
    <source>
        <dbReference type="RuleBase" id="RU003525"/>
    </source>
</evidence>
<dbReference type="InterPro" id="IPR036010">
    <property type="entry name" value="2Fe-2S_ferredoxin-like_sf"/>
</dbReference>
<keyword evidence="14" id="KW-0560">Oxidoreductase</keyword>
<comment type="function">
    <text evidence="10">NDH-1 shuttles electrons from NADH, via FMN and iron-sulfur (Fe-S) centers, to quinones in the respiratory chain. Couples the redox reaction to proton translocation (for every two electrons transferred, four hydrogen ions are translocated across the cytoplasmic membrane), and thus conserves the redox energy in a proton gradient.</text>
</comment>
<evidence type="ECO:0000256" key="3">
    <source>
        <dbReference type="ARBA" id="ARBA00022485"/>
    </source>
</evidence>
<keyword evidence="15" id="KW-1185">Reference proteome</keyword>
<keyword evidence="8 10" id="KW-0520">NAD</keyword>
<evidence type="ECO:0000256" key="4">
    <source>
        <dbReference type="ARBA" id="ARBA00022723"/>
    </source>
</evidence>
<dbReference type="Gene3D" id="3.40.50.740">
    <property type="match status" value="1"/>
</dbReference>
<dbReference type="Proteomes" id="UP000019486">
    <property type="component" value="Unassembled WGS sequence"/>
</dbReference>
<feature type="domain" description="4Fe-4S His(Cys)3-ligated-type" evidence="13">
    <location>
        <begin position="78"/>
        <end position="117"/>
    </location>
</feature>
<dbReference type="InterPro" id="IPR015405">
    <property type="entry name" value="NDUFS1-like_C"/>
</dbReference>
<evidence type="ECO:0000256" key="5">
    <source>
        <dbReference type="ARBA" id="ARBA00022967"/>
    </source>
</evidence>
<dbReference type="InterPro" id="IPR019574">
    <property type="entry name" value="NADH_UbQ_OxRdtase_Gsu_4Fe4S-bd"/>
</dbReference>
<organism evidence="14 15">
    <name type="scientific">Skermanella stibiiresistens SB22</name>
    <dbReference type="NCBI Taxonomy" id="1385369"/>
    <lineage>
        <taxon>Bacteria</taxon>
        <taxon>Pseudomonadati</taxon>
        <taxon>Pseudomonadota</taxon>
        <taxon>Alphaproteobacteria</taxon>
        <taxon>Rhodospirillales</taxon>
        <taxon>Azospirillaceae</taxon>
        <taxon>Skermanella</taxon>
    </lineage>
</organism>
<dbReference type="RefSeq" id="WP_037447267.1">
    <property type="nucleotide sequence ID" value="NZ_AVFL01000002.1"/>
</dbReference>
<sequence length="687" mass="74908">MPKLTIDGIEVEVEPGTSVLQACEQIGIEIPRFCYHERLTVPANCRMCLVEMEKAPKPVASCAMPCGEGMVIKTNTDLVHKARKGVMEFLLINHPLDCPICDQGGECDLQDQAMGYGFDRSRFQENKRAVKDKYLGPLIKTIMTRCIHCTRCIRFADEIAGVPELGATGRGEHMEVGTYIEQAISSELSGNLIDVCPVGALTSKPYAFTTRPWELRKTETIDVMDALGSNIRVDTRGPEVMRLTPRLNEDINEEWLADKSRFHYDGLKRQRLDRPYVRRDGKLQPATWAEAFTAIAERVKGVPGDRIAALAGDLCDAESMVALKDLVEGLGSKNLDCRQDGAAFDTSARAGYLFNTTIAGIEKADAILLIGTYPRWEGSMVNARIRKRYLMGGLKVGVVGERRDLTYPYTYLGAGPQTLQELADGSHEFCEILKTAKRPMLILGAGALRRADGAAIQALARQAAEANNMVQDGWNGFNVLHTAAARVGGLELGFLPGQGGKATAEILAGASSGAIEVVYLLGADEIDTAKLGDAFVIYQGHHGDRGAHRADVVLPGAAYTEKNGLYVNTEGRVQMARMAVFPLGEAREDWKILRALGDQLGVRLPYDSLAQVRKRLAEASPVFRSIESLTMAEWGPFGQAGTIDAAPFHCPIENYYMTDPISRASATMAKCTETFLAAASERTGTHG</sequence>
<dbReference type="GO" id="GO:0016651">
    <property type="term" value="F:oxidoreductase activity, acting on NAD(P)H"/>
    <property type="evidence" value="ECO:0007669"/>
    <property type="project" value="InterPro"/>
</dbReference>
<dbReference type="PROSITE" id="PS00642">
    <property type="entry name" value="COMPLEX1_75K_2"/>
    <property type="match status" value="1"/>
</dbReference>
<dbReference type="PROSITE" id="PS00643">
    <property type="entry name" value="COMPLEX1_75K_3"/>
    <property type="match status" value="1"/>
</dbReference>
<dbReference type="PROSITE" id="PS51839">
    <property type="entry name" value="4FE4S_HC3"/>
    <property type="match status" value="1"/>
</dbReference>
<evidence type="ECO:0000256" key="2">
    <source>
        <dbReference type="ARBA" id="ARBA00005404"/>
    </source>
</evidence>
<dbReference type="InterPro" id="IPR001041">
    <property type="entry name" value="2Fe-2S_ferredoxin-type"/>
</dbReference>
<dbReference type="GO" id="GO:0051539">
    <property type="term" value="F:4 iron, 4 sulfur cluster binding"/>
    <property type="evidence" value="ECO:0007669"/>
    <property type="project" value="UniProtKB-KW"/>
</dbReference>
<dbReference type="GO" id="GO:0046872">
    <property type="term" value="F:metal ion binding"/>
    <property type="evidence" value="ECO:0007669"/>
    <property type="project" value="UniProtKB-UniRule"/>
</dbReference>
<keyword evidence="5 10" id="KW-1278">Translocase</keyword>
<comment type="caution">
    <text evidence="14">The sequence shown here is derived from an EMBL/GenBank/DDBJ whole genome shotgun (WGS) entry which is preliminary data.</text>
</comment>
<feature type="domain" description="4Fe-4S Mo/W bis-MGD-type" evidence="12">
    <location>
        <begin position="215"/>
        <end position="271"/>
    </location>
</feature>
<comment type="similarity">
    <text evidence="2 10">Belongs to the complex I 75 kDa subunit family.</text>
</comment>
<dbReference type="Pfam" id="PF22151">
    <property type="entry name" value="Fer4_NDSU1"/>
    <property type="match status" value="1"/>
</dbReference>
<dbReference type="CDD" id="cd02773">
    <property type="entry name" value="MopB_Res-Cmplx1_Nad11"/>
    <property type="match status" value="1"/>
</dbReference>